<accession>A0AAU9QQ34</accession>
<gene>
    <name evidence="1" type="ORF">THF1A12_320080</name>
</gene>
<dbReference type="AlphaFoldDB" id="A0AAU9QQ34"/>
<evidence type="ECO:0000313" key="2">
    <source>
        <dbReference type="Proteomes" id="UP001295462"/>
    </source>
</evidence>
<sequence>MFINKAKSFNRILHNYDTGAADRGQVEFSFELHRKAMKFHLENKDKQPGSLDLKNGADHINQSTGIKITPEQLSDILALFPSERIKLAEYGISDTEVREGLYNVACCFFSGCEAPAYDEIDIDRFIKHLQEQAVLMGYTCSYPASENM</sequence>
<name>A0AAU9QQ34_9VIBR</name>
<reference evidence="1" key="1">
    <citation type="submission" date="2022-01" db="EMBL/GenBank/DDBJ databases">
        <authorList>
            <person name="Lagorce A."/>
        </authorList>
    </citation>
    <scope>NUCLEOTIDE SEQUENCE</scope>
    <source>
        <strain evidence="1">Th15_F1_A12</strain>
    </source>
</reference>
<dbReference type="Proteomes" id="UP001295462">
    <property type="component" value="Unassembled WGS sequence"/>
</dbReference>
<dbReference type="RefSeq" id="WP_409589420.1">
    <property type="nucleotide sequence ID" value="NZ_CAKMTZ010000085.1"/>
</dbReference>
<comment type="caution">
    <text evidence="1">The sequence shown here is derived from an EMBL/GenBank/DDBJ whole genome shotgun (WGS) entry which is preliminary data.</text>
</comment>
<proteinExistence type="predicted"/>
<dbReference type="EMBL" id="CAKMUD010000086">
    <property type="protein sequence ID" value="CAH1597501.1"/>
    <property type="molecule type" value="Genomic_DNA"/>
</dbReference>
<organism evidence="1 2">
    <name type="scientific">Vibrio jasicida</name>
    <dbReference type="NCBI Taxonomy" id="766224"/>
    <lineage>
        <taxon>Bacteria</taxon>
        <taxon>Pseudomonadati</taxon>
        <taxon>Pseudomonadota</taxon>
        <taxon>Gammaproteobacteria</taxon>
        <taxon>Vibrionales</taxon>
        <taxon>Vibrionaceae</taxon>
        <taxon>Vibrio</taxon>
    </lineage>
</organism>
<evidence type="ECO:0000313" key="1">
    <source>
        <dbReference type="EMBL" id="CAH1597501.1"/>
    </source>
</evidence>
<protein>
    <submittedName>
        <fullName evidence="1">Uncharacterized protein</fullName>
    </submittedName>
</protein>